<evidence type="ECO:0000313" key="2">
    <source>
        <dbReference type="EMBL" id="KIM66911.1"/>
    </source>
</evidence>
<reference evidence="3" key="2">
    <citation type="submission" date="2015-01" db="EMBL/GenBank/DDBJ databases">
        <title>Evolutionary Origins and Diversification of the Mycorrhizal Mutualists.</title>
        <authorList>
            <consortium name="DOE Joint Genome Institute"/>
            <consortium name="Mycorrhizal Genomics Consortium"/>
            <person name="Kohler A."/>
            <person name="Kuo A."/>
            <person name="Nagy L.G."/>
            <person name="Floudas D."/>
            <person name="Copeland A."/>
            <person name="Barry K.W."/>
            <person name="Cichocki N."/>
            <person name="Veneault-Fourrey C."/>
            <person name="LaButti K."/>
            <person name="Lindquist E.A."/>
            <person name="Lipzen A."/>
            <person name="Lundell T."/>
            <person name="Morin E."/>
            <person name="Murat C."/>
            <person name="Riley R."/>
            <person name="Ohm R."/>
            <person name="Sun H."/>
            <person name="Tunlid A."/>
            <person name="Henrissat B."/>
            <person name="Grigoriev I.V."/>
            <person name="Hibbett D.S."/>
            <person name="Martin F."/>
        </authorList>
    </citation>
    <scope>NUCLEOTIDE SEQUENCE [LARGE SCALE GENOMIC DNA]</scope>
    <source>
        <strain evidence="3">Foug A</strain>
    </source>
</reference>
<dbReference type="Proteomes" id="UP000053989">
    <property type="component" value="Unassembled WGS sequence"/>
</dbReference>
<dbReference type="OrthoDB" id="10622247at2759"/>
<feature type="compositionally biased region" description="Polar residues" evidence="1">
    <location>
        <begin position="181"/>
        <end position="194"/>
    </location>
</feature>
<dbReference type="AlphaFoldDB" id="A0A0C3EG58"/>
<dbReference type="HOGENOM" id="CLU_417468_0_0_1"/>
<feature type="region of interest" description="Disordered" evidence="1">
    <location>
        <begin position="230"/>
        <end position="344"/>
    </location>
</feature>
<keyword evidence="3" id="KW-1185">Reference proteome</keyword>
<feature type="compositionally biased region" description="Polar residues" evidence="1">
    <location>
        <begin position="265"/>
        <end position="282"/>
    </location>
</feature>
<evidence type="ECO:0000313" key="3">
    <source>
        <dbReference type="Proteomes" id="UP000053989"/>
    </source>
</evidence>
<sequence length="657" mass="69937">MTVAEPQSLEVAPRQVPQSLHTVPKPPRIQTFVVPDISTFNVRFKRPESSQHSFFSRAFSQNATTQATSAVTSKTNTSHLSWNAALAEEQISTQLRKESPAASPAQGSLPGLLLEGKQSPSRLMKSSPRGVPNAKDTSGVSTGAVAPHVEPAQSTVVSAVVSSDLHSSPDPTSPRRHSEQSTRPSSVSTTAPQELSTTPSPSILPPRKPQPLSGVSLVDTLNKLRRDHLQSRQSILRENSGEPARIENVETLKSPSPASRKPHLSSPTQSHMLPILSQSQAQDPRISSPPPSLDSIRSLSKRLSRPDSKSNRSELVRQSGSPPPAISSSSSSPPTDTPPLRAACIPTSITTPIPAASTQTANLSASSVSTRRPLPVPFEGFISSPTIQGPVSSQSTVVSKSRTQQPPRCVSGASFESFIVKVPPDSKERTTASEDAVVPRVVPRMRQMARKRTSQRPLHWLPPSPKVTSEQMVAADIHGGTDLPPNAARTLTPGRTSSPVQCHVGDMMVEIHTNQPQAGVDADQLLNLADMHLKSGGATSHPEESPDVSMNPEPGEPTSDVEMVQTHDAVVSASDVPVNSRSPPHDDSGRGVDARVPVSKFSKEVARILDVRALLQCLTCSLSENPMQDDLCASTGRGCLVAALPLVVGPPSMCLWT</sequence>
<gene>
    <name evidence="2" type="ORF">SCLCIDRAFT_261038</name>
</gene>
<dbReference type="InParanoid" id="A0A0C3EG58"/>
<feature type="compositionally biased region" description="Basic and acidic residues" evidence="1">
    <location>
        <begin position="583"/>
        <end position="593"/>
    </location>
</feature>
<reference evidence="2 3" key="1">
    <citation type="submission" date="2014-04" db="EMBL/GenBank/DDBJ databases">
        <authorList>
            <consortium name="DOE Joint Genome Institute"/>
            <person name="Kuo A."/>
            <person name="Kohler A."/>
            <person name="Nagy L.G."/>
            <person name="Floudas D."/>
            <person name="Copeland A."/>
            <person name="Barry K.W."/>
            <person name="Cichocki N."/>
            <person name="Veneault-Fourrey C."/>
            <person name="LaButti K."/>
            <person name="Lindquist E.A."/>
            <person name="Lipzen A."/>
            <person name="Lundell T."/>
            <person name="Morin E."/>
            <person name="Murat C."/>
            <person name="Sun H."/>
            <person name="Tunlid A."/>
            <person name="Henrissat B."/>
            <person name="Grigoriev I.V."/>
            <person name="Hibbett D.S."/>
            <person name="Martin F."/>
            <person name="Nordberg H.P."/>
            <person name="Cantor M.N."/>
            <person name="Hua S.X."/>
        </authorList>
    </citation>
    <scope>NUCLEOTIDE SEQUENCE [LARGE SCALE GENOMIC DNA]</scope>
    <source>
        <strain evidence="2 3">Foug A</strain>
    </source>
</reference>
<feature type="region of interest" description="Disordered" evidence="1">
    <location>
        <begin position="94"/>
        <end position="148"/>
    </location>
</feature>
<dbReference type="EMBL" id="KN822015">
    <property type="protein sequence ID" value="KIM66911.1"/>
    <property type="molecule type" value="Genomic_DNA"/>
</dbReference>
<proteinExistence type="predicted"/>
<feature type="region of interest" description="Disordered" evidence="1">
    <location>
        <begin position="160"/>
        <end position="214"/>
    </location>
</feature>
<feature type="region of interest" description="Disordered" evidence="1">
    <location>
        <begin position="572"/>
        <end position="594"/>
    </location>
</feature>
<feature type="region of interest" description="Disordered" evidence="1">
    <location>
        <begin position="1"/>
        <end position="24"/>
    </location>
</feature>
<name>A0A0C3EG58_9AGAM</name>
<evidence type="ECO:0000256" key="1">
    <source>
        <dbReference type="SAM" id="MobiDB-lite"/>
    </source>
</evidence>
<feature type="region of interest" description="Disordered" evidence="1">
    <location>
        <begin position="534"/>
        <end position="560"/>
    </location>
</feature>
<feature type="compositionally biased region" description="Basic and acidic residues" evidence="1">
    <location>
        <begin position="304"/>
        <end position="315"/>
    </location>
</feature>
<protein>
    <submittedName>
        <fullName evidence="2">Uncharacterized protein</fullName>
    </submittedName>
</protein>
<accession>A0A0C3EG58</accession>
<feature type="region of interest" description="Disordered" evidence="1">
    <location>
        <begin position="446"/>
        <end position="465"/>
    </location>
</feature>
<organism evidence="2 3">
    <name type="scientific">Scleroderma citrinum Foug A</name>
    <dbReference type="NCBI Taxonomy" id="1036808"/>
    <lineage>
        <taxon>Eukaryota</taxon>
        <taxon>Fungi</taxon>
        <taxon>Dikarya</taxon>
        <taxon>Basidiomycota</taxon>
        <taxon>Agaricomycotina</taxon>
        <taxon>Agaricomycetes</taxon>
        <taxon>Agaricomycetidae</taxon>
        <taxon>Boletales</taxon>
        <taxon>Sclerodermatineae</taxon>
        <taxon>Sclerodermataceae</taxon>
        <taxon>Scleroderma</taxon>
    </lineage>
</organism>